<protein>
    <recommendedName>
        <fullName evidence="1">Protein kinase domain-containing protein</fullName>
    </recommendedName>
</protein>
<dbReference type="InterPro" id="IPR051681">
    <property type="entry name" value="Ser/Thr_Kinases-Pseudokinases"/>
</dbReference>
<dbReference type="Pfam" id="PF07714">
    <property type="entry name" value="PK_Tyr_Ser-Thr"/>
    <property type="match status" value="1"/>
</dbReference>
<dbReference type="Gene3D" id="1.10.510.10">
    <property type="entry name" value="Transferase(Phosphotransferase) domain 1"/>
    <property type="match status" value="1"/>
</dbReference>
<dbReference type="GO" id="GO:0004674">
    <property type="term" value="F:protein serine/threonine kinase activity"/>
    <property type="evidence" value="ECO:0007669"/>
    <property type="project" value="TreeGrafter"/>
</dbReference>
<dbReference type="InterPro" id="IPR000719">
    <property type="entry name" value="Prot_kinase_dom"/>
</dbReference>
<evidence type="ECO:0000313" key="3">
    <source>
        <dbReference type="Proteomes" id="UP000292702"/>
    </source>
</evidence>
<dbReference type="PANTHER" id="PTHR44329">
    <property type="entry name" value="SERINE/THREONINE-PROTEIN KINASE TNNI3K-RELATED"/>
    <property type="match status" value="1"/>
</dbReference>
<organism evidence="2 3">
    <name type="scientific">Steccherinum ochraceum</name>
    <dbReference type="NCBI Taxonomy" id="92696"/>
    <lineage>
        <taxon>Eukaryota</taxon>
        <taxon>Fungi</taxon>
        <taxon>Dikarya</taxon>
        <taxon>Basidiomycota</taxon>
        <taxon>Agaricomycotina</taxon>
        <taxon>Agaricomycetes</taxon>
        <taxon>Polyporales</taxon>
        <taxon>Steccherinaceae</taxon>
        <taxon>Steccherinum</taxon>
    </lineage>
</organism>
<name>A0A4R0RGP6_9APHY</name>
<dbReference type="SUPFAM" id="SSF56112">
    <property type="entry name" value="Protein kinase-like (PK-like)"/>
    <property type="match status" value="1"/>
</dbReference>
<dbReference type="PANTHER" id="PTHR44329:SF214">
    <property type="entry name" value="PROTEIN KINASE DOMAIN-CONTAINING PROTEIN"/>
    <property type="match status" value="1"/>
</dbReference>
<comment type="caution">
    <text evidence="2">The sequence shown here is derived from an EMBL/GenBank/DDBJ whole genome shotgun (WGS) entry which is preliminary data.</text>
</comment>
<dbReference type="AlphaFoldDB" id="A0A4R0RGP6"/>
<dbReference type="PROSITE" id="PS50011">
    <property type="entry name" value="PROTEIN_KINASE_DOM"/>
    <property type="match status" value="1"/>
</dbReference>
<keyword evidence="3" id="KW-1185">Reference proteome</keyword>
<evidence type="ECO:0000313" key="2">
    <source>
        <dbReference type="EMBL" id="TCD64855.1"/>
    </source>
</evidence>
<sequence length="713" mass="79775">MANALNTPHGLSRFIQTALKNLDSTAEPLAFNSIGDAQLVLNEVWRVLDAPALLDAATGGSQFKKYRNDMRRLSLKVSAMHNILPTSLILSGVKLIDRDAKGGGGFADVFCGTYQLHNGATIKVAIKRIKTYLLPSETEKQDIRKEFNKESILWKNLIHEHIVPFLGVTEEVFHRMFCMVIPWMDHGSLRRYAKSMMEGGQHSDRELAIMVNNWLYQSALGLEYLHSEGIVHGDLHGENILIDELGQACLTDFGLSNVAESSAYMSMSTSIAGGAVRWRAPELIDAQEVGLGSRHPAPESDIFSLACTTVELYSGKPPMAEVNEWQVSLRYMSGKRSQRPSLPQGTLMADDLWALTESCWAHIAADRPSIAVVVASLKSVVGQASTAEHLTEQMAHLGFESSVVDDAAGDGTTDVLSGIEKFLQNRNVTRLDIYNNHLVKDLGDAAKKLCQELPEEAKQKMFAEGDSIGGTILPLMHQMMQLLDLITEDKYVDAPLEDAGAFGLLGYCAFLIHTLFTRESLGSNVEDGTLERRLFFHLENELDQMVLVMNTESTGCKWGRPWVKVHDGYRCGCREEHTASEEEFTRFRAMIKREDSAWRFRDSLVQQLFYAGICRQLMDGLRAVGDLETSDFDEQSRILRSHPMRRLMLVSVLMARQSREFHASFDATKNEAEELNHRDLVTEFDEQFSAFVIQCLVWLAMLEEVDPALSQSS</sequence>
<proteinExistence type="predicted"/>
<dbReference type="EMBL" id="RWJN01000211">
    <property type="protein sequence ID" value="TCD64855.1"/>
    <property type="molecule type" value="Genomic_DNA"/>
</dbReference>
<dbReference type="InterPro" id="IPR011009">
    <property type="entry name" value="Kinase-like_dom_sf"/>
</dbReference>
<feature type="domain" description="Protein kinase" evidence="1">
    <location>
        <begin position="95"/>
        <end position="381"/>
    </location>
</feature>
<evidence type="ECO:0000259" key="1">
    <source>
        <dbReference type="PROSITE" id="PS50011"/>
    </source>
</evidence>
<dbReference type="InterPro" id="IPR001245">
    <property type="entry name" value="Ser-Thr/Tyr_kinase_cat_dom"/>
</dbReference>
<dbReference type="GO" id="GO:0005524">
    <property type="term" value="F:ATP binding"/>
    <property type="evidence" value="ECO:0007669"/>
    <property type="project" value="InterPro"/>
</dbReference>
<gene>
    <name evidence="2" type="ORF">EIP91_003559</name>
</gene>
<reference evidence="2 3" key="1">
    <citation type="submission" date="2018-11" db="EMBL/GenBank/DDBJ databases">
        <title>Genome assembly of Steccherinum ochraceum LE-BIN_3174, the white-rot fungus of the Steccherinaceae family (The Residual Polyporoid clade, Polyporales, Basidiomycota).</title>
        <authorList>
            <person name="Fedorova T.V."/>
            <person name="Glazunova O.A."/>
            <person name="Landesman E.O."/>
            <person name="Moiseenko K.V."/>
            <person name="Psurtseva N.V."/>
            <person name="Savinova O.S."/>
            <person name="Shakhova N.V."/>
            <person name="Tyazhelova T.V."/>
            <person name="Vasina D.V."/>
        </authorList>
    </citation>
    <scope>NUCLEOTIDE SEQUENCE [LARGE SCALE GENOMIC DNA]</scope>
    <source>
        <strain evidence="2 3">LE-BIN_3174</strain>
    </source>
</reference>
<dbReference type="OrthoDB" id="4062651at2759"/>
<dbReference type="Proteomes" id="UP000292702">
    <property type="component" value="Unassembled WGS sequence"/>
</dbReference>
<dbReference type="STRING" id="92696.A0A4R0RGP6"/>
<accession>A0A4R0RGP6</accession>